<evidence type="ECO:0000256" key="7">
    <source>
        <dbReference type="ARBA" id="ARBA00025634"/>
    </source>
</evidence>
<dbReference type="EMBL" id="PDUD01000001">
    <property type="protein sequence ID" value="PHN08511.1"/>
    <property type="molecule type" value="Genomic_DNA"/>
</dbReference>
<reference evidence="12 13" key="1">
    <citation type="submission" date="2017-10" db="EMBL/GenBank/DDBJ databases">
        <title>The draft genome sequence of Lewinella nigricans NBRC 102662.</title>
        <authorList>
            <person name="Wang K."/>
        </authorList>
    </citation>
    <scope>NUCLEOTIDE SEQUENCE [LARGE SCALE GENOMIC DNA]</scope>
    <source>
        <strain evidence="12 13">NBRC 102662</strain>
    </source>
</reference>
<evidence type="ECO:0000259" key="10">
    <source>
        <dbReference type="Pfam" id="PF00425"/>
    </source>
</evidence>
<organism evidence="12 13">
    <name type="scientific">Flavilitoribacter nigricans (strain ATCC 23147 / DSM 23189 / NBRC 102662 / NCIMB 1420 / SS-2)</name>
    <name type="common">Lewinella nigricans</name>
    <dbReference type="NCBI Taxonomy" id="1122177"/>
    <lineage>
        <taxon>Bacteria</taxon>
        <taxon>Pseudomonadati</taxon>
        <taxon>Bacteroidota</taxon>
        <taxon>Saprospiria</taxon>
        <taxon>Saprospirales</taxon>
        <taxon>Lewinellaceae</taxon>
        <taxon>Flavilitoribacter</taxon>
    </lineage>
</organism>
<proteinExistence type="predicted"/>
<dbReference type="AlphaFoldDB" id="A0A2D0NJ42"/>
<keyword evidence="5" id="KW-0460">Magnesium</keyword>
<accession>A0A2D0NJ42</accession>
<feature type="domain" description="Chorismate-utilising enzyme C-terminal" evidence="10">
    <location>
        <begin position="207"/>
        <end position="458"/>
    </location>
</feature>
<dbReference type="InterPro" id="IPR005801">
    <property type="entry name" value="ADC_synthase"/>
</dbReference>
<dbReference type="GO" id="GO:0046872">
    <property type="term" value="F:metal ion binding"/>
    <property type="evidence" value="ECO:0007669"/>
    <property type="project" value="UniProtKB-KW"/>
</dbReference>
<feature type="domain" description="Anthranilate synthase component I N-terminal" evidence="11">
    <location>
        <begin position="21"/>
        <end position="166"/>
    </location>
</feature>
<keyword evidence="13" id="KW-1185">Reference proteome</keyword>
<evidence type="ECO:0000313" key="12">
    <source>
        <dbReference type="EMBL" id="PHN08511.1"/>
    </source>
</evidence>
<dbReference type="SUPFAM" id="SSF56322">
    <property type="entry name" value="ADC synthase"/>
    <property type="match status" value="1"/>
</dbReference>
<feature type="coiled-coil region" evidence="9">
    <location>
        <begin position="445"/>
        <end position="472"/>
    </location>
</feature>
<evidence type="ECO:0000256" key="4">
    <source>
        <dbReference type="ARBA" id="ARBA00022723"/>
    </source>
</evidence>
<dbReference type="OrthoDB" id="9803598at2"/>
<comment type="subunit">
    <text evidence="2">Heterotetramer consisting of two non-identical subunits: a beta subunit (TrpG) and a large alpha subunit (TrpE).</text>
</comment>
<evidence type="ECO:0000313" key="13">
    <source>
        <dbReference type="Proteomes" id="UP000223913"/>
    </source>
</evidence>
<dbReference type="InterPro" id="IPR006805">
    <property type="entry name" value="Anth_synth_I_N"/>
</dbReference>
<comment type="catalytic activity">
    <reaction evidence="8">
        <text>chorismate + L-glutamine = anthranilate + pyruvate + L-glutamate + H(+)</text>
        <dbReference type="Rhea" id="RHEA:21732"/>
        <dbReference type="ChEBI" id="CHEBI:15361"/>
        <dbReference type="ChEBI" id="CHEBI:15378"/>
        <dbReference type="ChEBI" id="CHEBI:16567"/>
        <dbReference type="ChEBI" id="CHEBI:29748"/>
        <dbReference type="ChEBI" id="CHEBI:29985"/>
        <dbReference type="ChEBI" id="CHEBI:58359"/>
        <dbReference type="EC" id="4.1.3.27"/>
    </reaction>
</comment>
<evidence type="ECO:0000256" key="2">
    <source>
        <dbReference type="ARBA" id="ARBA00011575"/>
    </source>
</evidence>
<dbReference type="Proteomes" id="UP000223913">
    <property type="component" value="Unassembled WGS sequence"/>
</dbReference>
<gene>
    <name evidence="12" type="ORF">CRP01_00950</name>
</gene>
<dbReference type="RefSeq" id="WP_099148102.1">
    <property type="nucleotide sequence ID" value="NZ_PDUD01000001.1"/>
</dbReference>
<evidence type="ECO:0000256" key="9">
    <source>
        <dbReference type="SAM" id="Coils"/>
    </source>
</evidence>
<comment type="caution">
    <text evidence="12">The sequence shown here is derived from an EMBL/GenBank/DDBJ whole genome shotgun (WGS) entry which is preliminary data.</text>
</comment>
<keyword evidence="9" id="KW-0175">Coiled coil</keyword>
<dbReference type="Pfam" id="PF00425">
    <property type="entry name" value="Chorismate_bind"/>
    <property type="match status" value="1"/>
</dbReference>
<evidence type="ECO:0000256" key="5">
    <source>
        <dbReference type="ARBA" id="ARBA00022842"/>
    </source>
</evidence>
<keyword evidence="4" id="KW-0479">Metal-binding</keyword>
<dbReference type="PANTHER" id="PTHR11236">
    <property type="entry name" value="AMINOBENZOATE/ANTHRANILATE SYNTHASE"/>
    <property type="match status" value="1"/>
</dbReference>
<sequence length="472" mass="53916">METPIQTKIKITTKSRTLLADTLTPVTVFLNVRDHFTDPVLLESNDFRSKEDCHSMIGLDRLGLFQVQAGQVKVELHHEAPSFQPVVDTETVPRALYDFMQQYDITYEEDYHGFNGLFGHTGFDAVQYFDTLKFDPEKRKMDIPDIRYAFYRFVLVFDHFKDELHILENIPEGEISQMDRIVTLIRSRKLATHPFWLEGEERSNLTDEEFMELVTLGKKHCQLGDVFQIVFARQFAQSFRGDDFQVYRVLRSINPSPYLFYFDCGSYRIFGSSPETQMAIHNKVAQVNPIAGTYRRSGDKIEDAQRAHELTKDPKENAEHIMLVDLARNDLGRHATNVKVQSLKDIQFFSHVIHLVSKVTGELGPTTNPIQVFGDTFPAGTLSGAPKYKAMELIDRYENQNRSFYGGALGFIDFKGDMNQAIVIRSFLSWNNTLYSQAGAGIVAASVEEKELQEVNNKLGALKKALIEAEKI</sequence>
<evidence type="ECO:0000256" key="8">
    <source>
        <dbReference type="ARBA" id="ARBA00047683"/>
    </source>
</evidence>
<evidence type="ECO:0000256" key="3">
    <source>
        <dbReference type="ARBA" id="ARBA00020653"/>
    </source>
</evidence>
<evidence type="ECO:0000256" key="6">
    <source>
        <dbReference type="ARBA" id="ARBA00023239"/>
    </source>
</evidence>
<dbReference type="Gene3D" id="3.60.120.10">
    <property type="entry name" value="Anthranilate synthase"/>
    <property type="match status" value="1"/>
</dbReference>
<dbReference type="PANTHER" id="PTHR11236:SF48">
    <property type="entry name" value="ISOCHORISMATE SYNTHASE MENF"/>
    <property type="match status" value="1"/>
</dbReference>
<name>A0A2D0NJ42_FLAN2</name>
<protein>
    <recommendedName>
        <fullName evidence="3">Anthranilate synthase component 1</fullName>
    </recommendedName>
</protein>
<dbReference type="Pfam" id="PF04715">
    <property type="entry name" value="Anth_synt_I_N"/>
    <property type="match status" value="1"/>
</dbReference>
<dbReference type="InterPro" id="IPR019999">
    <property type="entry name" value="Anth_synth_I-like"/>
</dbReference>
<comment type="cofactor">
    <cofactor evidence="1">
        <name>Mg(2+)</name>
        <dbReference type="ChEBI" id="CHEBI:18420"/>
    </cofactor>
</comment>
<keyword evidence="6" id="KW-0456">Lyase</keyword>
<comment type="function">
    <text evidence="7">Part of a heterotetrameric complex that catalyzes the two-step biosynthesis of anthranilate, an intermediate in the biosynthesis of L-tryptophan. In the first step, the glutamine-binding beta subunit (TrpG) of anthranilate synthase (AS) provides the glutamine amidotransferase activity which generates ammonia as a substrate that, along with chorismate, is used in the second step, catalyzed by the large alpha subunit of AS (TrpE) to produce anthranilate. In the absence of TrpG, TrpE can synthesize anthranilate directly from chorismate and high concentrations of ammonia.</text>
</comment>
<dbReference type="GO" id="GO:0004049">
    <property type="term" value="F:anthranilate synthase activity"/>
    <property type="evidence" value="ECO:0007669"/>
    <property type="project" value="UniProtKB-EC"/>
</dbReference>
<dbReference type="InterPro" id="IPR015890">
    <property type="entry name" value="Chorismate_C"/>
</dbReference>
<evidence type="ECO:0000259" key="11">
    <source>
        <dbReference type="Pfam" id="PF04715"/>
    </source>
</evidence>
<dbReference type="GO" id="GO:0000162">
    <property type="term" value="P:L-tryptophan biosynthetic process"/>
    <property type="evidence" value="ECO:0007669"/>
    <property type="project" value="TreeGrafter"/>
</dbReference>
<dbReference type="PRINTS" id="PR00095">
    <property type="entry name" value="ANTSNTHASEI"/>
</dbReference>
<evidence type="ECO:0000256" key="1">
    <source>
        <dbReference type="ARBA" id="ARBA00001946"/>
    </source>
</evidence>